<sequence>MLRDRFYPTSQSLEDPQCAHRTHGNPVLVEALKKLSLEGRLKFNRDIEVKNEARRLKSIDHAMGNASRPGSPTASFVTVDSEEIDIIRKEPAFLKRVFDFLGPWALNFIQDRNSSDKRKAEENVETRDIATKKAHLVPDVEEGSNDPTIISEIIFPQILFDTAKRVSGGIPLSFFTYERLSAIASDTLLTQKLRISFLDDDGKKSTVYALDISKLIDEWKLPKNGDKKEGLLFSEFREAAGFLLKFEAERTIGGESSNSYRWFDNHFSFWLVHCGSEQLFEFWKDLEFDQRMERKVYPKPFVASSYENAWSKAESNKARLLEVKEILAAATAAAMSAVSSSPSSSSHPFAQKPAKKPTIFGGISTPFQSGSKGKTLAPCCLGCGKRGHRIDEHIDSIHGKFSWITFINNVACSPDRGNKPLCFAWNIRRECKGCDSLHACSFCGKPDHHAFSWTLNDFSRVGKSSNGDPFPSINSFIDKELFPTHLDTAFKFAEMRPNFISMPFQIPNFQ</sequence>
<organism evidence="1 2">
    <name type="scientific">Lentinula detonsa</name>
    <dbReference type="NCBI Taxonomy" id="2804962"/>
    <lineage>
        <taxon>Eukaryota</taxon>
        <taxon>Fungi</taxon>
        <taxon>Dikarya</taxon>
        <taxon>Basidiomycota</taxon>
        <taxon>Agaricomycotina</taxon>
        <taxon>Agaricomycetes</taxon>
        <taxon>Agaricomycetidae</taxon>
        <taxon>Agaricales</taxon>
        <taxon>Marasmiineae</taxon>
        <taxon>Omphalotaceae</taxon>
        <taxon>Lentinula</taxon>
    </lineage>
</organism>
<dbReference type="Proteomes" id="UP001163850">
    <property type="component" value="Unassembled WGS sequence"/>
</dbReference>
<protein>
    <submittedName>
        <fullName evidence="1">Uncharacterized protein</fullName>
    </submittedName>
</protein>
<evidence type="ECO:0000313" key="1">
    <source>
        <dbReference type="EMBL" id="KAJ3979223.1"/>
    </source>
</evidence>
<name>A0AA38PQ07_9AGAR</name>
<dbReference type="AlphaFoldDB" id="A0AA38PQ07"/>
<dbReference type="EMBL" id="MU802430">
    <property type="protein sequence ID" value="KAJ3979223.1"/>
    <property type="molecule type" value="Genomic_DNA"/>
</dbReference>
<comment type="caution">
    <text evidence="1">The sequence shown here is derived from an EMBL/GenBank/DDBJ whole genome shotgun (WGS) entry which is preliminary data.</text>
</comment>
<accession>A0AA38PQ07</accession>
<proteinExistence type="predicted"/>
<reference evidence="1" key="1">
    <citation type="submission" date="2022-08" db="EMBL/GenBank/DDBJ databases">
        <authorList>
            <consortium name="DOE Joint Genome Institute"/>
            <person name="Min B."/>
            <person name="Riley R."/>
            <person name="Sierra-Patev S."/>
            <person name="Naranjo-Ortiz M."/>
            <person name="Looney B."/>
            <person name="Konkel Z."/>
            <person name="Slot J.C."/>
            <person name="Sakamoto Y."/>
            <person name="Steenwyk J.L."/>
            <person name="Rokas A."/>
            <person name="Carro J."/>
            <person name="Camarero S."/>
            <person name="Ferreira P."/>
            <person name="Molpeceres G."/>
            <person name="Ruiz-Duenas F.J."/>
            <person name="Serrano A."/>
            <person name="Henrissat B."/>
            <person name="Drula E."/>
            <person name="Hughes K.W."/>
            <person name="Mata J.L."/>
            <person name="Ishikawa N.K."/>
            <person name="Vargas-Isla R."/>
            <person name="Ushijima S."/>
            <person name="Smith C.A."/>
            <person name="Ahrendt S."/>
            <person name="Andreopoulos W."/>
            <person name="He G."/>
            <person name="Labutti K."/>
            <person name="Lipzen A."/>
            <person name="Ng V."/>
            <person name="Sandor L."/>
            <person name="Barry K."/>
            <person name="Martinez A.T."/>
            <person name="Xiao Y."/>
            <person name="Gibbons J.G."/>
            <person name="Terashima K."/>
            <person name="Hibbett D.S."/>
            <person name="Grigoriev I.V."/>
        </authorList>
    </citation>
    <scope>NUCLEOTIDE SEQUENCE</scope>
    <source>
        <strain evidence="1">TFB7829</strain>
    </source>
</reference>
<gene>
    <name evidence="1" type="ORF">F5890DRAFT_1641005</name>
</gene>
<evidence type="ECO:0000313" key="2">
    <source>
        <dbReference type="Proteomes" id="UP001163850"/>
    </source>
</evidence>